<evidence type="ECO:0000256" key="1">
    <source>
        <dbReference type="ARBA" id="ARBA00004196"/>
    </source>
</evidence>
<dbReference type="InterPro" id="IPR036388">
    <property type="entry name" value="WH-like_DNA-bd_sf"/>
</dbReference>
<dbReference type="InterPro" id="IPR025997">
    <property type="entry name" value="SBP_2_dom"/>
</dbReference>
<comment type="caution">
    <text evidence="6">The sequence shown here is derived from an EMBL/GenBank/DDBJ whole genome shotgun (WGS) entry which is preliminary data.</text>
</comment>
<reference evidence="6 7" key="1">
    <citation type="submission" date="2014-08" db="EMBL/GenBank/DDBJ databases">
        <authorList>
            <person name="Hassan Y.I."/>
            <person name="Lepp D."/>
            <person name="Zhou T."/>
        </authorList>
    </citation>
    <scope>NUCLEOTIDE SEQUENCE [LARGE SCALE GENOMIC DNA]</scope>
    <source>
        <strain evidence="6 7">IFO13584</strain>
    </source>
</reference>
<evidence type="ECO:0000313" key="7">
    <source>
        <dbReference type="Proteomes" id="UP000028981"/>
    </source>
</evidence>
<dbReference type="SUPFAM" id="SSF53822">
    <property type="entry name" value="Periplasmic binding protein-like I"/>
    <property type="match status" value="1"/>
</dbReference>
<dbReference type="EMBL" id="JQGC01000006">
    <property type="protein sequence ID" value="KFL31391.1"/>
    <property type="molecule type" value="Genomic_DNA"/>
</dbReference>
<keyword evidence="3" id="KW-0732">Signal</keyword>
<dbReference type="GO" id="GO:0030246">
    <property type="term" value="F:carbohydrate binding"/>
    <property type="evidence" value="ECO:0007669"/>
    <property type="project" value="UniProtKB-ARBA"/>
</dbReference>
<evidence type="ECO:0000259" key="5">
    <source>
        <dbReference type="Pfam" id="PF13407"/>
    </source>
</evidence>
<dbReference type="PANTHER" id="PTHR46847:SF1">
    <property type="entry name" value="D-ALLOSE-BINDING PERIPLASMIC PROTEIN-RELATED"/>
    <property type="match status" value="1"/>
</dbReference>
<evidence type="ECO:0000256" key="3">
    <source>
        <dbReference type="ARBA" id="ARBA00022729"/>
    </source>
</evidence>
<evidence type="ECO:0000259" key="4">
    <source>
        <dbReference type="Pfam" id="PF09339"/>
    </source>
</evidence>
<dbReference type="InterPro" id="IPR028082">
    <property type="entry name" value="Peripla_BP_I"/>
</dbReference>
<comment type="subcellular location">
    <subcellularLocation>
        <location evidence="1">Cell envelope</location>
    </subcellularLocation>
</comment>
<organism evidence="6 7">
    <name type="scientific">Devosia riboflavina</name>
    <dbReference type="NCBI Taxonomy" id="46914"/>
    <lineage>
        <taxon>Bacteria</taxon>
        <taxon>Pseudomonadati</taxon>
        <taxon>Pseudomonadota</taxon>
        <taxon>Alphaproteobacteria</taxon>
        <taxon>Hyphomicrobiales</taxon>
        <taxon>Devosiaceae</taxon>
        <taxon>Devosia</taxon>
    </lineage>
</organism>
<feature type="domain" description="HTH iclR-type" evidence="4">
    <location>
        <begin position="1"/>
        <end position="43"/>
    </location>
</feature>
<dbReference type="Gene3D" id="3.40.50.2300">
    <property type="match status" value="2"/>
</dbReference>
<evidence type="ECO:0008006" key="8">
    <source>
        <dbReference type="Google" id="ProtNLM"/>
    </source>
</evidence>
<keyword evidence="7" id="KW-1185">Reference proteome</keyword>
<feature type="domain" description="Periplasmic binding protein" evidence="5">
    <location>
        <begin position="109"/>
        <end position="368"/>
    </location>
</feature>
<evidence type="ECO:0000256" key="2">
    <source>
        <dbReference type="ARBA" id="ARBA00007639"/>
    </source>
</evidence>
<dbReference type="PANTHER" id="PTHR46847">
    <property type="entry name" value="D-ALLOSE-BINDING PERIPLASMIC PROTEIN-RELATED"/>
    <property type="match status" value="1"/>
</dbReference>
<dbReference type="AlphaFoldDB" id="A0A087M3D8"/>
<dbReference type="Pfam" id="PF09339">
    <property type="entry name" value="HTH_IclR"/>
    <property type="match status" value="1"/>
</dbReference>
<dbReference type="Gene3D" id="1.10.10.10">
    <property type="entry name" value="Winged helix-like DNA-binding domain superfamily/Winged helix DNA-binding domain"/>
    <property type="match status" value="1"/>
</dbReference>
<proteinExistence type="inferred from homology"/>
<dbReference type="Pfam" id="PF13407">
    <property type="entry name" value="Peripla_BP_4"/>
    <property type="match status" value="1"/>
</dbReference>
<dbReference type="Proteomes" id="UP000028981">
    <property type="component" value="Unassembled WGS sequence"/>
</dbReference>
<accession>A0A087M3D8</accession>
<comment type="similarity">
    <text evidence="2">Belongs to the bacterial solute-binding protein 2 family.</text>
</comment>
<dbReference type="STRING" id="46914.JP75_07440"/>
<protein>
    <recommendedName>
        <fullName evidence="8">HTH iclR-type domain-containing protein</fullName>
    </recommendedName>
</protein>
<dbReference type="GO" id="GO:0006355">
    <property type="term" value="P:regulation of DNA-templated transcription"/>
    <property type="evidence" value="ECO:0007669"/>
    <property type="project" value="InterPro"/>
</dbReference>
<evidence type="ECO:0000313" key="6">
    <source>
        <dbReference type="EMBL" id="KFL31391.1"/>
    </source>
</evidence>
<sequence length="444" mass="47523">MDILEALSQSGAGSGSALAKGLGIPRASFFRLTRQLERHGLVQCGRGTVEPGTLALNLLEGHKARSEAEESRRRMVLGEIAPALPGALPAEPPPLARPARIVARRRFRIGFANGDLTNAWQVALVHSVEFAASRQFESLESVTVMNAGGDADLQNEQIRQMIADGADGILVSAVSPRKLAPLSADLLSHGVPVVLVERGGFADMAYTSFVTSNNFAIGQTTAQWLANRINHRGIVLMLWGHADAEASQSRDRAAREVFARYPDISVVTAEPTSFQRDNAYAATLASINRYGSDIAGVWCDSGLNSAGSIAAFIDAKFDAGKVPPHTGVDINLSYKLAVERRVSLASVDYPPAMGMRAFSVLLEALRGNPVPQYLDVWGKLVTTRGVARPPGIAAISAEQRVRWDMPDDLVFGTGLGPSYSPEAFRVNYPGNVRNRSAATLGAVR</sequence>
<name>A0A087M3D8_9HYPH</name>
<dbReference type="GO" id="GO:0003677">
    <property type="term" value="F:DNA binding"/>
    <property type="evidence" value="ECO:0007669"/>
    <property type="project" value="InterPro"/>
</dbReference>
<dbReference type="GO" id="GO:0030313">
    <property type="term" value="C:cell envelope"/>
    <property type="evidence" value="ECO:0007669"/>
    <property type="project" value="UniProtKB-SubCell"/>
</dbReference>
<gene>
    <name evidence="6" type="ORF">JP75_07440</name>
</gene>
<dbReference type="InterPro" id="IPR005471">
    <property type="entry name" value="Tscrpt_reg_IclR_N"/>
</dbReference>